<evidence type="ECO:0000256" key="2">
    <source>
        <dbReference type="ARBA" id="ARBA00023125"/>
    </source>
</evidence>
<dbReference type="Pfam" id="PF12802">
    <property type="entry name" value="MarR_2"/>
    <property type="match status" value="1"/>
</dbReference>
<dbReference type="PRINTS" id="PR00598">
    <property type="entry name" value="HTHMARR"/>
</dbReference>
<evidence type="ECO:0000256" key="1">
    <source>
        <dbReference type="ARBA" id="ARBA00023015"/>
    </source>
</evidence>
<sequence>MCDDKSVKSCKCNKRFNDSIGHEIKVLNQVLQRKLIYSAKDKGVDKLTLMHGWIIAYLYDHCDEDVYQKDIENAFSIARSTVTSILKLMEKKNYITRESVESDARLKKLVLTETGIELHYKIENMITKNETLLDSLLTKEEKKQFLFLINKILSGLENAN</sequence>
<dbReference type="PROSITE" id="PS50995">
    <property type="entry name" value="HTH_MARR_2"/>
    <property type="match status" value="1"/>
</dbReference>
<dbReference type="SUPFAM" id="SSF46785">
    <property type="entry name" value="Winged helix' DNA-binding domain"/>
    <property type="match status" value="1"/>
</dbReference>
<dbReference type="InterPro" id="IPR000835">
    <property type="entry name" value="HTH_MarR-typ"/>
</dbReference>
<dbReference type="InterPro" id="IPR036390">
    <property type="entry name" value="WH_DNA-bd_sf"/>
</dbReference>
<dbReference type="InterPro" id="IPR036388">
    <property type="entry name" value="WH-like_DNA-bd_sf"/>
</dbReference>
<dbReference type="Proteomes" id="UP000233425">
    <property type="component" value="Unassembled WGS sequence"/>
</dbReference>
<dbReference type="GO" id="GO:0003677">
    <property type="term" value="F:DNA binding"/>
    <property type="evidence" value="ECO:0007669"/>
    <property type="project" value="UniProtKB-KW"/>
</dbReference>
<protein>
    <submittedName>
        <fullName evidence="4">Transcriptional regulator SlyA</fullName>
    </submittedName>
</protein>
<evidence type="ECO:0000313" key="4">
    <source>
        <dbReference type="EMBL" id="PKD30548.1"/>
    </source>
</evidence>
<dbReference type="AlphaFoldDB" id="A0A2N0UUD9"/>
<evidence type="ECO:0000313" key="5">
    <source>
        <dbReference type="Proteomes" id="UP000233425"/>
    </source>
</evidence>
<keyword evidence="3" id="KW-0804">Transcription</keyword>
<dbReference type="PANTHER" id="PTHR42756:SF1">
    <property type="entry name" value="TRANSCRIPTIONAL REPRESSOR OF EMRAB OPERON"/>
    <property type="match status" value="1"/>
</dbReference>
<reference evidence="4" key="1">
    <citation type="journal article" date="2018" name="Environ. Microbiol.">
        <title>Sporulation capability and amylosome conservation among diverse human colonic and rumen isolates of the keystone starch-degrader Ruminococcus bromii.</title>
        <authorList>
            <person name="Mukhopadhya I."/>
            <person name="Morais S."/>
            <person name="Laverde-Gomez J."/>
            <person name="Sheridan P.O."/>
            <person name="Walker A.W."/>
            <person name="Kelly W."/>
            <person name="Klieve A.V."/>
            <person name="Ouwerkerk D."/>
            <person name="Duncan S.H."/>
            <person name="Louis P."/>
            <person name="Koropatkin N."/>
            <person name="Cockburn D."/>
            <person name="Kibler R."/>
            <person name="Cooper P.J."/>
            <person name="Sandoval C."/>
            <person name="Crost E."/>
            <person name="Juge N."/>
            <person name="Bayer E.A."/>
            <person name="Flint H.J."/>
        </authorList>
    </citation>
    <scope>NUCLEOTIDE SEQUENCE [LARGE SCALE GENOMIC DNA]</scope>
    <source>
        <strain evidence="4">ATCC 27255</strain>
    </source>
</reference>
<evidence type="ECO:0000256" key="3">
    <source>
        <dbReference type="ARBA" id="ARBA00023163"/>
    </source>
</evidence>
<dbReference type="GO" id="GO:0003700">
    <property type="term" value="F:DNA-binding transcription factor activity"/>
    <property type="evidence" value="ECO:0007669"/>
    <property type="project" value="InterPro"/>
</dbReference>
<dbReference type="EMBL" id="NNSR01000046">
    <property type="protein sequence ID" value="PKD30548.1"/>
    <property type="molecule type" value="Genomic_DNA"/>
</dbReference>
<keyword evidence="5" id="KW-1185">Reference proteome</keyword>
<organism evidence="4 5">
    <name type="scientific">Ruminococcus bromii</name>
    <dbReference type="NCBI Taxonomy" id="40518"/>
    <lineage>
        <taxon>Bacteria</taxon>
        <taxon>Bacillati</taxon>
        <taxon>Bacillota</taxon>
        <taxon>Clostridia</taxon>
        <taxon>Eubacteriales</taxon>
        <taxon>Oscillospiraceae</taxon>
        <taxon>Ruminococcus</taxon>
    </lineage>
</organism>
<dbReference type="Gene3D" id="1.10.10.10">
    <property type="entry name" value="Winged helix-like DNA-binding domain superfamily/Winged helix DNA-binding domain"/>
    <property type="match status" value="1"/>
</dbReference>
<proteinExistence type="predicted"/>
<dbReference type="RefSeq" id="WP_015523669.1">
    <property type="nucleotide sequence ID" value="NZ_CABMMZ010000046.1"/>
</dbReference>
<dbReference type="PANTHER" id="PTHR42756">
    <property type="entry name" value="TRANSCRIPTIONAL REGULATOR, MARR"/>
    <property type="match status" value="1"/>
</dbReference>
<accession>A0A2N0UUD9</accession>
<name>A0A2N0UUD9_9FIRM</name>
<dbReference type="SMART" id="SM00347">
    <property type="entry name" value="HTH_MARR"/>
    <property type="match status" value="1"/>
</dbReference>
<keyword evidence="2" id="KW-0238">DNA-binding</keyword>
<keyword evidence="1" id="KW-0805">Transcription regulation</keyword>
<gene>
    <name evidence="4" type="ORF">RBATCC27255_00994</name>
</gene>
<comment type="caution">
    <text evidence="4">The sequence shown here is derived from an EMBL/GenBank/DDBJ whole genome shotgun (WGS) entry which is preliminary data.</text>
</comment>